<evidence type="ECO:0000313" key="4">
    <source>
        <dbReference type="Proteomes" id="UP001442468"/>
    </source>
</evidence>
<reference evidence="3 4" key="1">
    <citation type="submission" date="2024-05" db="EMBL/GenBank/DDBJ databases">
        <title>Halomonas sp. SSM6 16S ribosomal RNA gene Genome sequencing and assembly.</title>
        <authorList>
            <person name="Yook S."/>
        </authorList>
    </citation>
    <scope>NUCLEOTIDE SEQUENCE [LARGE SCALE GENOMIC DNA]</scope>
    <source>
        <strain evidence="3 4">SSM6</strain>
    </source>
</reference>
<accession>A0ABV1NDY0</accession>
<protein>
    <recommendedName>
        <fullName evidence="5">LPXTG-motif cell wall anchor domain-containing protein</fullName>
    </recommendedName>
</protein>
<dbReference type="Proteomes" id="UP001442468">
    <property type="component" value="Unassembled WGS sequence"/>
</dbReference>
<keyword evidence="1" id="KW-0472">Membrane</keyword>
<sequence>MTLRSSKTLRCVVLCATMLLPASVVLAHSGHGAPSVHAHTGSPSMLAVLGIAALGMASLAGLARLVLRRRRLRRLG</sequence>
<feature type="chain" id="PRO_5046632067" description="LPXTG-motif cell wall anchor domain-containing protein" evidence="2">
    <location>
        <begin position="28"/>
        <end position="76"/>
    </location>
</feature>
<feature type="signal peptide" evidence="2">
    <location>
        <begin position="1"/>
        <end position="27"/>
    </location>
</feature>
<dbReference type="RefSeq" id="WP_349761530.1">
    <property type="nucleotide sequence ID" value="NZ_JBEGCJ010000003.1"/>
</dbReference>
<keyword evidence="2" id="KW-0732">Signal</keyword>
<evidence type="ECO:0000256" key="2">
    <source>
        <dbReference type="SAM" id="SignalP"/>
    </source>
</evidence>
<keyword evidence="1" id="KW-1133">Transmembrane helix</keyword>
<feature type="transmembrane region" description="Helical" evidence="1">
    <location>
        <begin position="43"/>
        <end position="67"/>
    </location>
</feature>
<organism evidence="3 4">
    <name type="scientific">Halomonas aquatica</name>
    <dbReference type="NCBI Taxonomy" id="3151123"/>
    <lineage>
        <taxon>Bacteria</taxon>
        <taxon>Pseudomonadati</taxon>
        <taxon>Pseudomonadota</taxon>
        <taxon>Gammaproteobacteria</taxon>
        <taxon>Oceanospirillales</taxon>
        <taxon>Halomonadaceae</taxon>
        <taxon>Halomonas</taxon>
    </lineage>
</organism>
<evidence type="ECO:0008006" key="5">
    <source>
        <dbReference type="Google" id="ProtNLM"/>
    </source>
</evidence>
<keyword evidence="1" id="KW-0812">Transmembrane</keyword>
<evidence type="ECO:0000313" key="3">
    <source>
        <dbReference type="EMBL" id="MEQ6917262.1"/>
    </source>
</evidence>
<evidence type="ECO:0000256" key="1">
    <source>
        <dbReference type="SAM" id="Phobius"/>
    </source>
</evidence>
<comment type="caution">
    <text evidence="3">The sequence shown here is derived from an EMBL/GenBank/DDBJ whole genome shotgun (WGS) entry which is preliminary data.</text>
</comment>
<gene>
    <name evidence="3" type="ORF">ABE960_06985</name>
</gene>
<proteinExistence type="predicted"/>
<keyword evidence="4" id="KW-1185">Reference proteome</keyword>
<dbReference type="EMBL" id="JBEGCJ010000003">
    <property type="protein sequence ID" value="MEQ6917262.1"/>
    <property type="molecule type" value="Genomic_DNA"/>
</dbReference>
<name>A0ABV1NDY0_9GAMM</name>